<dbReference type="InterPro" id="IPR003146">
    <property type="entry name" value="M14A_act_pep"/>
</dbReference>
<organism evidence="4 5">
    <name type="scientific">Gongylonema pulchrum</name>
    <dbReference type="NCBI Taxonomy" id="637853"/>
    <lineage>
        <taxon>Eukaryota</taxon>
        <taxon>Metazoa</taxon>
        <taxon>Ecdysozoa</taxon>
        <taxon>Nematoda</taxon>
        <taxon>Chromadorea</taxon>
        <taxon>Rhabditida</taxon>
        <taxon>Spirurina</taxon>
        <taxon>Spiruromorpha</taxon>
        <taxon>Spiruroidea</taxon>
        <taxon>Gongylonematidae</taxon>
        <taxon>Gongylonema</taxon>
    </lineage>
</organism>
<evidence type="ECO:0000259" key="3">
    <source>
        <dbReference type="Pfam" id="PF02244"/>
    </source>
</evidence>
<dbReference type="Gene3D" id="3.30.70.340">
    <property type="entry name" value="Metallocarboxypeptidase-like"/>
    <property type="match status" value="1"/>
</dbReference>
<evidence type="ECO:0000256" key="2">
    <source>
        <dbReference type="ARBA" id="ARBA00022833"/>
    </source>
</evidence>
<dbReference type="Pfam" id="PF02244">
    <property type="entry name" value="Propep_M14"/>
    <property type="match status" value="1"/>
</dbReference>
<reference evidence="4 5" key="1">
    <citation type="submission" date="2018-11" db="EMBL/GenBank/DDBJ databases">
        <authorList>
            <consortium name="Pathogen Informatics"/>
        </authorList>
    </citation>
    <scope>NUCLEOTIDE SEQUENCE [LARGE SCALE GENOMIC DNA]</scope>
</reference>
<dbReference type="EMBL" id="UYRT01081032">
    <property type="protein sequence ID" value="VDN23790.1"/>
    <property type="molecule type" value="Genomic_DNA"/>
</dbReference>
<name>A0A3P7MC69_9BILA</name>
<evidence type="ECO:0000313" key="4">
    <source>
        <dbReference type="EMBL" id="VDN23790.1"/>
    </source>
</evidence>
<protein>
    <recommendedName>
        <fullName evidence="3">Carboxypeptidase activation peptide domain-containing protein</fullName>
    </recommendedName>
</protein>
<dbReference type="GO" id="GO:0046872">
    <property type="term" value="F:metal ion binding"/>
    <property type="evidence" value="ECO:0007669"/>
    <property type="project" value="UniProtKB-KW"/>
</dbReference>
<feature type="non-terminal residue" evidence="4">
    <location>
        <position position="95"/>
    </location>
</feature>
<keyword evidence="1" id="KW-0479">Metal-binding</keyword>
<sequence length="95" mass="11232">MLSGFQFCLFRYSLLRFQTTSTEWLEKVEADGFALNHVSYIKYDEPKRPLIDIWAEPNRYRKHADVLVAPEFLDTFLVLLKRHGVSDVQIIKKDI</sequence>
<keyword evidence="2" id="KW-0862">Zinc</keyword>
<evidence type="ECO:0000256" key="1">
    <source>
        <dbReference type="ARBA" id="ARBA00022723"/>
    </source>
</evidence>
<evidence type="ECO:0000313" key="5">
    <source>
        <dbReference type="Proteomes" id="UP000271098"/>
    </source>
</evidence>
<keyword evidence="5" id="KW-1185">Reference proteome</keyword>
<dbReference type="OrthoDB" id="5864945at2759"/>
<dbReference type="InterPro" id="IPR036990">
    <property type="entry name" value="M14A-like_propep"/>
</dbReference>
<gene>
    <name evidence="4" type="ORF">GPUH_LOCUS14221</name>
</gene>
<accession>A0A3P7MC69</accession>
<feature type="domain" description="Carboxypeptidase activation peptide" evidence="3">
    <location>
        <begin position="48"/>
        <end position="86"/>
    </location>
</feature>
<dbReference type="SUPFAM" id="SSF54897">
    <property type="entry name" value="Protease propeptides/inhibitors"/>
    <property type="match status" value="1"/>
</dbReference>
<proteinExistence type="predicted"/>
<dbReference type="AlphaFoldDB" id="A0A3P7MC69"/>
<dbReference type="Proteomes" id="UP000271098">
    <property type="component" value="Unassembled WGS sequence"/>
</dbReference>